<organism evidence="2 3">
    <name type="scientific">Pseudomonas chlororaphis</name>
    <dbReference type="NCBI Taxonomy" id="587753"/>
    <lineage>
        <taxon>Bacteria</taxon>
        <taxon>Pseudomonadati</taxon>
        <taxon>Pseudomonadota</taxon>
        <taxon>Gammaproteobacteria</taxon>
        <taxon>Pseudomonadales</taxon>
        <taxon>Pseudomonadaceae</taxon>
        <taxon>Pseudomonas</taxon>
    </lineage>
</organism>
<dbReference type="SUPFAM" id="SSF46689">
    <property type="entry name" value="Homeodomain-like"/>
    <property type="match status" value="1"/>
</dbReference>
<dbReference type="Pfam" id="PF01527">
    <property type="entry name" value="HTH_Tnp_1"/>
    <property type="match status" value="1"/>
</dbReference>
<dbReference type="InterPro" id="IPR009057">
    <property type="entry name" value="Homeodomain-like_sf"/>
</dbReference>
<protein>
    <recommendedName>
        <fullName evidence="4">Transposase</fullName>
    </recommendedName>
</protein>
<accession>A0A3G7TTG2</accession>
<dbReference type="Proteomes" id="UP000268048">
    <property type="component" value="Chromosome"/>
</dbReference>
<dbReference type="EMBL" id="CP027753">
    <property type="protein sequence ID" value="AZE50424.1"/>
    <property type="molecule type" value="Genomic_DNA"/>
</dbReference>
<proteinExistence type="inferred from homology"/>
<gene>
    <name evidence="2" type="ORF">C4K04_4769</name>
</gene>
<dbReference type="InterPro" id="IPR002514">
    <property type="entry name" value="Transposase_8"/>
</dbReference>
<evidence type="ECO:0008006" key="4">
    <source>
        <dbReference type="Google" id="ProtNLM"/>
    </source>
</evidence>
<dbReference type="InterPro" id="IPR036388">
    <property type="entry name" value="WH-like_DNA-bd_sf"/>
</dbReference>
<dbReference type="GO" id="GO:0003677">
    <property type="term" value="F:DNA binding"/>
    <property type="evidence" value="ECO:0007669"/>
    <property type="project" value="InterPro"/>
</dbReference>
<sequence length="52" mass="5827">MPYYSAERKAALLKMLIPPLNLSMAEVSRREGVSEMSLSNWRKQVSSEGNAV</sequence>
<name>A0A3G7TTG2_9PSED</name>
<comment type="similarity">
    <text evidence="1">Belongs to the transposase 8 family.</text>
</comment>
<dbReference type="Gene3D" id="1.10.10.10">
    <property type="entry name" value="Winged helix-like DNA-binding domain superfamily/Winged helix DNA-binding domain"/>
    <property type="match status" value="1"/>
</dbReference>
<reference evidence="2 3" key="1">
    <citation type="submission" date="2018-03" db="EMBL/GenBank/DDBJ databases">
        <title>Diversity of phytobeneficial traits revealed by whole-genome analysis of worldwide-isolated phenazine-producing Pseudomonas spp.</title>
        <authorList>
            <person name="Biessy A."/>
            <person name="Novinscak A."/>
            <person name="Blom J."/>
            <person name="Leger G."/>
            <person name="Thomashow L.S."/>
            <person name="Cazorla F.M."/>
            <person name="Josic D."/>
            <person name="Filion M."/>
        </authorList>
    </citation>
    <scope>NUCLEOTIDE SEQUENCE [LARGE SCALE GENOMIC DNA]</scope>
    <source>
        <strain evidence="2 3">B25</strain>
    </source>
</reference>
<evidence type="ECO:0000256" key="1">
    <source>
        <dbReference type="ARBA" id="ARBA00009964"/>
    </source>
</evidence>
<dbReference type="GO" id="GO:0004803">
    <property type="term" value="F:transposase activity"/>
    <property type="evidence" value="ECO:0007669"/>
    <property type="project" value="InterPro"/>
</dbReference>
<dbReference type="AlphaFoldDB" id="A0A3G7TTG2"/>
<evidence type="ECO:0000313" key="3">
    <source>
        <dbReference type="Proteomes" id="UP000268048"/>
    </source>
</evidence>
<evidence type="ECO:0000313" key="2">
    <source>
        <dbReference type="EMBL" id="AZE50424.1"/>
    </source>
</evidence>
<dbReference type="GO" id="GO:0006313">
    <property type="term" value="P:DNA transposition"/>
    <property type="evidence" value="ECO:0007669"/>
    <property type="project" value="InterPro"/>
</dbReference>